<dbReference type="EMBL" id="BMES01000001">
    <property type="protein sequence ID" value="GGH13103.1"/>
    <property type="molecule type" value="Genomic_DNA"/>
</dbReference>
<dbReference type="PANTHER" id="PTHR13812:SF19">
    <property type="entry name" value="KETIMINE REDUCTASE MU-CRYSTALLIN"/>
    <property type="match status" value="1"/>
</dbReference>
<dbReference type="RefSeq" id="WP_188516717.1">
    <property type="nucleotide sequence ID" value="NZ_BMES01000001.1"/>
</dbReference>
<reference evidence="2" key="1">
    <citation type="journal article" date="2014" name="Int. J. Syst. Evol. Microbiol.">
        <title>Complete genome sequence of Corynebacterium casei LMG S-19264T (=DSM 44701T), isolated from a smear-ripened cheese.</title>
        <authorList>
            <consortium name="US DOE Joint Genome Institute (JGI-PGF)"/>
            <person name="Walter F."/>
            <person name="Albersmeier A."/>
            <person name="Kalinowski J."/>
            <person name="Ruckert C."/>
        </authorList>
    </citation>
    <scope>NUCLEOTIDE SEQUENCE</scope>
    <source>
        <strain evidence="2">CGMCC 1.12214</strain>
    </source>
</reference>
<dbReference type="GO" id="GO:0019752">
    <property type="term" value="P:carboxylic acid metabolic process"/>
    <property type="evidence" value="ECO:0007669"/>
    <property type="project" value="UniProtKB-ARBA"/>
</dbReference>
<comment type="similarity">
    <text evidence="1">Belongs to the ornithine cyclodeaminase/mu-crystallin family.</text>
</comment>
<name>A0A917MGU9_9HYPH</name>
<evidence type="ECO:0000313" key="2">
    <source>
        <dbReference type="EMBL" id="GGH13103.1"/>
    </source>
</evidence>
<dbReference type="Pfam" id="PF02423">
    <property type="entry name" value="OCD_Mu_crystall"/>
    <property type="match status" value="1"/>
</dbReference>
<dbReference type="AlphaFoldDB" id="A0A917MGU9"/>
<dbReference type="PIRSF" id="PIRSF001439">
    <property type="entry name" value="CryM"/>
    <property type="match status" value="1"/>
</dbReference>
<evidence type="ECO:0000256" key="1">
    <source>
        <dbReference type="ARBA" id="ARBA00008903"/>
    </source>
</evidence>
<proteinExistence type="inferred from homology"/>
<dbReference type="GO" id="GO:0005737">
    <property type="term" value="C:cytoplasm"/>
    <property type="evidence" value="ECO:0007669"/>
    <property type="project" value="TreeGrafter"/>
</dbReference>
<dbReference type="Proteomes" id="UP000603912">
    <property type="component" value="Unassembled WGS sequence"/>
</dbReference>
<sequence>MRSVPHIKADEVHRLLPFDVLVEGLLAAHRSAMPGAERLLMSRPLPTGEHEHFLVWPAWRPGQSLGIKLVTVFPGNARAGKAAIGGLYVLFDGGDGHPVCLIDGPALTFRKTAADSAAGASLLARPDARRLAILGAGGQAIWQIRAMCAVRPIAAVSIWNRTPERAEALAATLRDEGLDALAAAAPRDAVEDADIVCCATSAQEPLLRGEWLRPGAHVDLVGSFTAGMREADDEAVRRSRVFVDTRRFALVAGDIAGPIASGAITADHIRGELADLAQGAVRGRTGPDDVTLYKNAGGGHLDLICADLLFARFLAAVEP</sequence>
<organism evidence="2 3">
    <name type="scientific">Alsobacter metallidurans</name>
    <dbReference type="NCBI Taxonomy" id="340221"/>
    <lineage>
        <taxon>Bacteria</taxon>
        <taxon>Pseudomonadati</taxon>
        <taxon>Pseudomonadota</taxon>
        <taxon>Alphaproteobacteria</taxon>
        <taxon>Hyphomicrobiales</taxon>
        <taxon>Alsobacteraceae</taxon>
        <taxon>Alsobacter</taxon>
    </lineage>
</organism>
<dbReference type="InterPro" id="IPR036291">
    <property type="entry name" value="NAD(P)-bd_dom_sf"/>
</dbReference>
<dbReference type="PANTHER" id="PTHR13812">
    <property type="entry name" value="KETIMINE REDUCTASE MU-CRYSTALLIN"/>
    <property type="match status" value="1"/>
</dbReference>
<dbReference type="SUPFAM" id="SSF51735">
    <property type="entry name" value="NAD(P)-binding Rossmann-fold domains"/>
    <property type="match status" value="1"/>
</dbReference>
<dbReference type="InterPro" id="IPR003462">
    <property type="entry name" value="ODC_Mu_crystall"/>
</dbReference>
<accession>A0A917MGU9</accession>
<dbReference type="FunFam" id="3.40.50.720:FF:000311">
    <property type="entry name" value="Ornithine cyclodeaminase"/>
    <property type="match status" value="1"/>
</dbReference>
<dbReference type="Gene3D" id="3.40.50.720">
    <property type="entry name" value="NAD(P)-binding Rossmann-like Domain"/>
    <property type="match status" value="1"/>
</dbReference>
<dbReference type="InterPro" id="IPR023401">
    <property type="entry name" value="ODC_N"/>
</dbReference>
<dbReference type="Gene3D" id="3.30.1780.10">
    <property type="entry name" value="ornithine cyclodeaminase, domain 1"/>
    <property type="match status" value="1"/>
</dbReference>
<evidence type="ECO:0000313" key="3">
    <source>
        <dbReference type="Proteomes" id="UP000603912"/>
    </source>
</evidence>
<reference evidence="2" key="2">
    <citation type="submission" date="2020-09" db="EMBL/GenBank/DDBJ databases">
        <authorList>
            <person name="Sun Q."/>
            <person name="Zhou Y."/>
        </authorList>
    </citation>
    <scope>NUCLEOTIDE SEQUENCE</scope>
    <source>
        <strain evidence="2">CGMCC 1.12214</strain>
    </source>
</reference>
<gene>
    <name evidence="2" type="ORF">GCM10007036_11450</name>
</gene>
<protein>
    <submittedName>
        <fullName evidence="2">Ornithine cyclodeaminase</fullName>
    </submittedName>
</protein>
<keyword evidence="3" id="KW-1185">Reference proteome</keyword>
<comment type="caution">
    <text evidence="2">The sequence shown here is derived from an EMBL/GenBank/DDBJ whole genome shotgun (WGS) entry which is preliminary data.</text>
</comment>
<dbReference type="GO" id="GO:0016491">
    <property type="term" value="F:oxidoreductase activity"/>
    <property type="evidence" value="ECO:0007669"/>
    <property type="project" value="UniProtKB-ARBA"/>
</dbReference>